<dbReference type="STRING" id="2282107.A0A286UUS1"/>
<evidence type="ECO:0000259" key="4">
    <source>
        <dbReference type="PROSITE" id="PS50054"/>
    </source>
</evidence>
<dbReference type="PANTHER" id="PTHR45848">
    <property type="entry name" value="DUAL SPECIFICITY PROTEIN PHOSPHATASE 12 FAMILY MEMBER"/>
    <property type="match status" value="1"/>
</dbReference>
<dbReference type="Gene3D" id="3.90.190.10">
    <property type="entry name" value="Protein tyrosine phosphatase superfamily"/>
    <property type="match status" value="1"/>
</dbReference>
<feature type="domain" description="Tyrosine-protein phosphatase" evidence="4">
    <location>
        <begin position="19"/>
        <end position="165"/>
    </location>
</feature>
<evidence type="ECO:0000259" key="5">
    <source>
        <dbReference type="PROSITE" id="PS50056"/>
    </source>
</evidence>
<keyword evidence="2" id="KW-0378">Hydrolase</keyword>
<dbReference type="GO" id="GO:0004721">
    <property type="term" value="F:phosphoprotein phosphatase activity"/>
    <property type="evidence" value="ECO:0007669"/>
    <property type="project" value="UniProtKB-KW"/>
</dbReference>
<comment type="similarity">
    <text evidence="1">Belongs to the protein-tyrosine phosphatase family. Non-receptor class dual specificity subfamily.</text>
</comment>
<dbReference type="InParanoid" id="A0A286UUS1"/>
<dbReference type="InterPro" id="IPR029021">
    <property type="entry name" value="Prot-tyrosine_phosphatase-like"/>
</dbReference>
<dbReference type="SMART" id="SM00195">
    <property type="entry name" value="DSPc"/>
    <property type="match status" value="1"/>
</dbReference>
<dbReference type="PRINTS" id="PR01908">
    <property type="entry name" value="ADSPHPHTASE"/>
</dbReference>
<dbReference type="Pfam" id="PF00782">
    <property type="entry name" value="DSPc"/>
    <property type="match status" value="1"/>
</dbReference>
<comment type="caution">
    <text evidence="6">The sequence shown here is derived from an EMBL/GenBank/DDBJ whole genome shotgun (WGS) entry which is preliminary data.</text>
</comment>
<evidence type="ECO:0000256" key="2">
    <source>
        <dbReference type="ARBA" id="ARBA00022801"/>
    </source>
</evidence>
<dbReference type="PROSITE" id="PS50054">
    <property type="entry name" value="TYR_PHOSPHATASE_DUAL"/>
    <property type="match status" value="1"/>
</dbReference>
<reference evidence="6 7" key="1">
    <citation type="journal article" date="2017" name="Mol. Ecol.">
        <title>Comparative and population genomic landscape of Phellinus noxius: A hypervariable fungus causing root rot in trees.</title>
        <authorList>
            <person name="Chung C.L."/>
            <person name="Lee T.J."/>
            <person name="Akiba M."/>
            <person name="Lee H.H."/>
            <person name="Kuo T.H."/>
            <person name="Liu D."/>
            <person name="Ke H.M."/>
            <person name="Yokoi T."/>
            <person name="Roa M.B."/>
            <person name="Lu M.J."/>
            <person name="Chang Y.Y."/>
            <person name="Ann P.J."/>
            <person name="Tsai J.N."/>
            <person name="Chen C.Y."/>
            <person name="Tzean S.S."/>
            <person name="Ota Y."/>
            <person name="Hattori T."/>
            <person name="Sahashi N."/>
            <person name="Liou R.F."/>
            <person name="Kikuchi T."/>
            <person name="Tsai I.J."/>
        </authorList>
    </citation>
    <scope>NUCLEOTIDE SEQUENCE [LARGE SCALE GENOMIC DNA]</scope>
    <source>
        <strain evidence="6 7">FFPRI411160</strain>
    </source>
</reference>
<dbReference type="OrthoDB" id="2017893at2759"/>
<dbReference type="InterPro" id="IPR000387">
    <property type="entry name" value="Tyr_Pase_dom"/>
</dbReference>
<name>A0A286UUS1_9AGAM</name>
<dbReference type="InterPro" id="IPR016130">
    <property type="entry name" value="Tyr_Pase_AS"/>
</dbReference>
<organism evidence="6 7">
    <name type="scientific">Pyrrhoderma noxium</name>
    <dbReference type="NCBI Taxonomy" id="2282107"/>
    <lineage>
        <taxon>Eukaryota</taxon>
        <taxon>Fungi</taxon>
        <taxon>Dikarya</taxon>
        <taxon>Basidiomycota</taxon>
        <taxon>Agaricomycotina</taxon>
        <taxon>Agaricomycetes</taxon>
        <taxon>Hymenochaetales</taxon>
        <taxon>Hymenochaetaceae</taxon>
        <taxon>Pyrrhoderma</taxon>
    </lineage>
</organism>
<evidence type="ECO:0000256" key="1">
    <source>
        <dbReference type="ARBA" id="ARBA00008601"/>
    </source>
</evidence>
<evidence type="ECO:0000313" key="6">
    <source>
        <dbReference type="EMBL" id="PAV23339.1"/>
    </source>
</evidence>
<dbReference type="Proteomes" id="UP000217199">
    <property type="component" value="Unassembled WGS sequence"/>
</dbReference>
<dbReference type="AlphaFoldDB" id="A0A286UUS1"/>
<dbReference type="InterPro" id="IPR020422">
    <property type="entry name" value="TYR_PHOSPHATASE_DUAL_dom"/>
</dbReference>
<dbReference type="EMBL" id="NBII01000001">
    <property type="protein sequence ID" value="PAV23339.1"/>
    <property type="molecule type" value="Genomic_DNA"/>
</dbReference>
<evidence type="ECO:0000256" key="3">
    <source>
        <dbReference type="ARBA" id="ARBA00022912"/>
    </source>
</evidence>
<proteinExistence type="inferred from homology"/>
<evidence type="ECO:0000313" key="7">
    <source>
        <dbReference type="Proteomes" id="UP000217199"/>
    </source>
</evidence>
<keyword evidence="3" id="KW-0904">Protein phosphatase</keyword>
<feature type="domain" description="Tyrosine specific protein phosphatases" evidence="5">
    <location>
        <begin position="91"/>
        <end position="143"/>
    </location>
</feature>
<dbReference type="InterPro" id="IPR000340">
    <property type="entry name" value="Dual-sp_phosphatase_cat-dom"/>
</dbReference>
<protein>
    <submittedName>
        <fullName evidence="6">Phosphatases II</fullName>
    </submittedName>
</protein>
<dbReference type="SUPFAM" id="SSF52799">
    <property type="entry name" value="(Phosphotyrosine protein) phosphatases II"/>
    <property type="match status" value="1"/>
</dbReference>
<keyword evidence="7" id="KW-1185">Reference proteome</keyword>
<sequence length="201" mass="22400">MASSQYTFANQDSTMGWRNHADPIIDGKLYLGNLTTASTPQGLHERKITHIVSVCNEPIPAHHPQSGYVIHKIPVEDSPTEDLLIHLPAACQFIHNAMQTPGAVVLVHCVQGLSRSACVVAAYLMWSRRMSATDALTAVRLAREQIWLNPSFQEQLVVFEACRYSPSQNDGIYVKWRLQLEEARRRIASQSSRASGSSRGY</sequence>
<accession>A0A286UUS1</accession>
<dbReference type="CDD" id="cd14498">
    <property type="entry name" value="DSP"/>
    <property type="match status" value="1"/>
</dbReference>
<gene>
    <name evidence="6" type="ORF">PNOK_0040700</name>
</gene>
<dbReference type="PROSITE" id="PS00383">
    <property type="entry name" value="TYR_PHOSPHATASE_1"/>
    <property type="match status" value="1"/>
</dbReference>
<dbReference type="PROSITE" id="PS50056">
    <property type="entry name" value="TYR_PHOSPHATASE_2"/>
    <property type="match status" value="1"/>
</dbReference>